<evidence type="ECO:0000256" key="1">
    <source>
        <dbReference type="ARBA" id="ARBA00005254"/>
    </source>
</evidence>
<dbReference type="PANTHER" id="PTHR43664">
    <property type="entry name" value="MONOAMINE OXIDASE-RELATED"/>
    <property type="match status" value="1"/>
</dbReference>
<dbReference type="Gene3D" id="3.10.129.10">
    <property type="entry name" value="Hotdog Thioesterase"/>
    <property type="match status" value="1"/>
</dbReference>
<feature type="domain" description="MaoC-like" evidence="2">
    <location>
        <begin position="29"/>
        <end position="127"/>
    </location>
</feature>
<accession>A0ABN2IKD0</accession>
<name>A0ABN2IKD0_9ACTN</name>
<dbReference type="EMBL" id="BAAANF010000021">
    <property type="protein sequence ID" value="GAA1706741.1"/>
    <property type="molecule type" value="Genomic_DNA"/>
</dbReference>
<comment type="caution">
    <text evidence="3">The sequence shown here is derived from an EMBL/GenBank/DDBJ whole genome shotgun (WGS) entry which is preliminary data.</text>
</comment>
<dbReference type="SUPFAM" id="SSF54637">
    <property type="entry name" value="Thioesterase/thiol ester dehydrase-isomerase"/>
    <property type="match status" value="1"/>
</dbReference>
<evidence type="ECO:0000259" key="2">
    <source>
        <dbReference type="Pfam" id="PF01575"/>
    </source>
</evidence>
<keyword evidence="4" id="KW-1185">Reference proteome</keyword>
<evidence type="ECO:0000313" key="3">
    <source>
        <dbReference type="EMBL" id="GAA1706741.1"/>
    </source>
</evidence>
<dbReference type="Proteomes" id="UP001500280">
    <property type="component" value="Unassembled WGS sequence"/>
</dbReference>
<organism evidence="3 4">
    <name type="scientific">Kribbella yunnanensis</name>
    <dbReference type="NCBI Taxonomy" id="190194"/>
    <lineage>
        <taxon>Bacteria</taxon>
        <taxon>Bacillati</taxon>
        <taxon>Actinomycetota</taxon>
        <taxon>Actinomycetes</taxon>
        <taxon>Propionibacteriales</taxon>
        <taxon>Kribbellaceae</taxon>
        <taxon>Kribbella</taxon>
    </lineage>
</organism>
<dbReference type="RefSeq" id="WP_344160041.1">
    <property type="nucleotide sequence ID" value="NZ_BAAANF010000021.1"/>
</dbReference>
<proteinExistence type="inferred from homology"/>
<protein>
    <submittedName>
        <fullName evidence="3">MaoC/PaaZ C-terminal domain-containing protein</fullName>
    </submittedName>
</protein>
<sequence>MDKLVNADRIGRRVTGQGDVYWEDLSDQQRLVGPGMTITDAHLVNWAGLTGDWVSLHLDAEYAATTPFGARIAHGPLTLSLSFGLLTQTGVFGNVSAWLGVDEVRARRPVLIGDTIHPEAVLRTTRSTSKPEAGLWTFDYETINQRGEVVMTFSGSFLVRRRTPKSSHLTTPEDGRAS</sequence>
<dbReference type="InterPro" id="IPR002539">
    <property type="entry name" value="MaoC-like_dom"/>
</dbReference>
<dbReference type="InterPro" id="IPR052342">
    <property type="entry name" value="MCH/BMMD"/>
</dbReference>
<dbReference type="PANTHER" id="PTHR43664:SF1">
    <property type="entry name" value="BETA-METHYLMALYL-COA DEHYDRATASE"/>
    <property type="match status" value="1"/>
</dbReference>
<evidence type="ECO:0000313" key="4">
    <source>
        <dbReference type="Proteomes" id="UP001500280"/>
    </source>
</evidence>
<reference evidence="3 4" key="1">
    <citation type="journal article" date="2019" name="Int. J. Syst. Evol. Microbiol.">
        <title>The Global Catalogue of Microorganisms (GCM) 10K type strain sequencing project: providing services to taxonomists for standard genome sequencing and annotation.</title>
        <authorList>
            <consortium name="The Broad Institute Genomics Platform"/>
            <consortium name="The Broad Institute Genome Sequencing Center for Infectious Disease"/>
            <person name="Wu L."/>
            <person name="Ma J."/>
        </authorList>
    </citation>
    <scope>NUCLEOTIDE SEQUENCE [LARGE SCALE GENOMIC DNA]</scope>
    <source>
        <strain evidence="3 4">JCM 14307</strain>
    </source>
</reference>
<dbReference type="Pfam" id="PF01575">
    <property type="entry name" value="MaoC_dehydratas"/>
    <property type="match status" value="1"/>
</dbReference>
<gene>
    <name evidence="3" type="ORF">GCM10009745_63260</name>
</gene>
<dbReference type="InterPro" id="IPR029069">
    <property type="entry name" value="HotDog_dom_sf"/>
</dbReference>
<comment type="similarity">
    <text evidence="1">Belongs to the enoyl-CoA hydratase/isomerase family.</text>
</comment>